<organism evidence="5 6">
    <name type="scientific">Pseudomyxococcus hansupus</name>
    <dbReference type="NCBI Taxonomy" id="1297742"/>
    <lineage>
        <taxon>Bacteria</taxon>
        <taxon>Pseudomonadati</taxon>
        <taxon>Myxococcota</taxon>
        <taxon>Myxococcia</taxon>
        <taxon>Myxococcales</taxon>
        <taxon>Cystobacterineae</taxon>
        <taxon>Myxococcaceae</taxon>
        <taxon>Pseudomyxococcus</taxon>
    </lineage>
</organism>
<feature type="domain" description="N,N-dimethylformamidase beta subunit-like C-terminal" evidence="4">
    <location>
        <begin position="111"/>
        <end position="477"/>
    </location>
</feature>
<evidence type="ECO:0000313" key="6">
    <source>
        <dbReference type="Proteomes" id="UP000009026"/>
    </source>
</evidence>
<dbReference type="PANTHER" id="PTHR46388:SF2">
    <property type="entry name" value="NHL REPEAT-CONTAINING PROTEIN 2"/>
    <property type="match status" value="1"/>
</dbReference>
<evidence type="ECO:0000313" key="5">
    <source>
        <dbReference type="EMBL" id="AKQ68257.1"/>
    </source>
</evidence>
<accession>A0A0H4XJ11</accession>
<dbReference type="eggNOG" id="COG3391">
    <property type="taxonomic scope" value="Bacteria"/>
</dbReference>
<feature type="repeat" description="NHL" evidence="2">
    <location>
        <begin position="661"/>
        <end position="697"/>
    </location>
</feature>
<dbReference type="KEGG" id="mym:A176_005169"/>
<dbReference type="InterPro" id="IPR046540">
    <property type="entry name" value="DMFA2_C"/>
</dbReference>
<feature type="region of interest" description="Disordered" evidence="3">
    <location>
        <begin position="1"/>
        <end position="78"/>
    </location>
</feature>
<dbReference type="PANTHER" id="PTHR46388">
    <property type="entry name" value="NHL REPEAT-CONTAINING PROTEIN 2"/>
    <property type="match status" value="1"/>
</dbReference>
<dbReference type="EMBL" id="CP012109">
    <property type="protein sequence ID" value="AKQ68257.1"/>
    <property type="molecule type" value="Genomic_DNA"/>
</dbReference>
<feature type="repeat" description="NHL" evidence="2">
    <location>
        <begin position="552"/>
        <end position="582"/>
    </location>
</feature>
<evidence type="ECO:0000256" key="3">
    <source>
        <dbReference type="SAM" id="MobiDB-lite"/>
    </source>
</evidence>
<keyword evidence="6" id="KW-1185">Reference proteome</keyword>
<sequence length="870" mass="93315">MLAVLTGCRDKGAPSGAGRDAGSVVQNPDGPNAPPPSLGDAGPEVPGPDVAPPASPNPITLENQRQGDPDWESGGKSANGELEVYASPESLAAGEVLKVKVSTNLDRAPITAEVFRMGEYGGAGARKVWSGGPWQVRRQPACARDAVTSRVECNWQDAFTVPIPTDGSWLSGLYVVKVWRQDKRMRFTPFVVRDRRKADFLFTPNFTTYQAYNTYGGESLYSDDSRRMPSGRAWEVSFNRPYAAMDGTGKTFYLDQPLVRFMERHGYDVTYATQLDFVRFPDLLKDVTVFVHGGQDEYWPIQERDQVDAALAQGRLSLVYFGANGSYWRIRVLPESQGAALRTIACYKSEPEKDPIPYSTTRYRDPPDARTENNLFGSMYEGWMFFGYPLAVSDDSHWLFNGTGMKQGDVLPGLVGFEYDRAFPDEPGYPQGSRVSFKSPVVSGEGLPSYSTAVDRTLPSGRLVFTAGTIWWALGLTDKAPGERDARVERMTRNVLDRALMNRPPRDEAAPLEGPVPTQPAPVGQWAASVEAYAGRVGASGWQDGPADTAMFQSPTGLAVTHAGEVVVADTRNNRIRLIQQEGAGRTVSTIAGSGELGHRDGAGSQALLRSPTAVVAGPTGELYVADSGNHVIRRLDRGEEGWQVRTWAGQGFVAGFADGGPARARFSRPMALAVDAAGNVYVADQDNHRIRMVRAGTREVVTLAGTGTLGTADAVRGRDASFAAPSALALGGVGTLYVLDTVSQRLRRVSLQGSRAVVTLAGTGAGTPFGFQDGPGSDARFRAQLGMVMGPQGELLLADTANLRLRKIIPGENAAATRVFTFAGSGRVGTALGRADAADLSAPVGLAFDAGGLLYVSDAFNQVIRVVTP</sequence>
<dbReference type="Proteomes" id="UP000009026">
    <property type="component" value="Chromosome"/>
</dbReference>
<dbReference type="SUPFAM" id="SSF101898">
    <property type="entry name" value="NHL repeat"/>
    <property type="match status" value="1"/>
</dbReference>
<keyword evidence="1" id="KW-0677">Repeat</keyword>
<evidence type="ECO:0000259" key="4">
    <source>
        <dbReference type="Pfam" id="PF20254"/>
    </source>
</evidence>
<dbReference type="PATRIC" id="fig|1297742.4.peg.5247"/>
<dbReference type="STRING" id="1297742.A176_005169"/>
<dbReference type="Pfam" id="PF01436">
    <property type="entry name" value="NHL"/>
    <property type="match status" value="3"/>
</dbReference>
<feature type="compositionally biased region" description="Pro residues" evidence="3">
    <location>
        <begin position="45"/>
        <end position="56"/>
    </location>
</feature>
<dbReference type="AlphaFoldDB" id="A0A0H4XJ11"/>
<reference evidence="5 6" key="1">
    <citation type="journal article" date="2016" name="PLoS ONE">
        <title>Complete Genome Sequence and Comparative Genomics of a Novel Myxobacterium Myxococcus hansupus.</title>
        <authorList>
            <person name="Sharma G."/>
            <person name="Narwani T."/>
            <person name="Subramanian S."/>
        </authorList>
    </citation>
    <scope>NUCLEOTIDE SEQUENCE [LARGE SCALE GENOMIC DNA]</scope>
    <source>
        <strain evidence="6">mixupus</strain>
    </source>
</reference>
<evidence type="ECO:0000256" key="1">
    <source>
        <dbReference type="ARBA" id="ARBA00022737"/>
    </source>
</evidence>
<evidence type="ECO:0000256" key="2">
    <source>
        <dbReference type="PROSITE-ProRule" id="PRU00504"/>
    </source>
</evidence>
<dbReference type="InterPro" id="IPR001258">
    <property type="entry name" value="NHL_repeat"/>
</dbReference>
<gene>
    <name evidence="5" type="ORF">A176_005169</name>
</gene>
<dbReference type="InterPro" id="IPR011042">
    <property type="entry name" value="6-blade_b-propeller_TolB-like"/>
</dbReference>
<proteinExistence type="predicted"/>
<feature type="compositionally biased region" description="Polar residues" evidence="3">
    <location>
        <begin position="57"/>
        <end position="66"/>
    </location>
</feature>
<protein>
    <recommendedName>
        <fullName evidence="4">N,N-dimethylformamidase beta subunit-like C-terminal domain-containing protein</fullName>
    </recommendedName>
</protein>
<dbReference type="PROSITE" id="PS51125">
    <property type="entry name" value="NHL"/>
    <property type="match status" value="2"/>
</dbReference>
<dbReference type="Pfam" id="PF20254">
    <property type="entry name" value="DMFA2_C"/>
    <property type="match status" value="1"/>
</dbReference>
<name>A0A0H4XJ11_9BACT</name>
<dbReference type="Gene3D" id="2.120.10.30">
    <property type="entry name" value="TolB, C-terminal domain"/>
    <property type="match status" value="3"/>
</dbReference>